<keyword evidence="2 4" id="KW-0863">Zinc-finger</keyword>
<dbReference type="Gene3D" id="3.30.40.10">
    <property type="entry name" value="Zinc/RING finger domain, C3HC4 (zinc finger)"/>
    <property type="match status" value="1"/>
</dbReference>
<evidence type="ECO:0000256" key="5">
    <source>
        <dbReference type="SAM" id="MobiDB-lite"/>
    </source>
</evidence>
<dbReference type="InterPro" id="IPR017907">
    <property type="entry name" value="Znf_RING_CS"/>
</dbReference>
<dbReference type="SMART" id="SM00184">
    <property type="entry name" value="RING"/>
    <property type="match status" value="1"/>
</dbReference>
<evidence type="ECO:0000259" key="6">
    <source>
        <dbReference type="PROSITE" id="PS50089"/>
    </source>
</evidence>
<evidence type="ECO:0000256" key="3">
    <source>
        <dbReference type="ARBA" id="ARBA00022833"/>
    </source>
</evidence>
<evidence type="ECO:0000313" key="7">
    <source>
        <dbReference type="EMBL" id="KAJ3105115.1"/>
    </source>
</evidence>
<keyword evidence="8" id="KW-1185">Reference proteome</keyword>
<organism evidence="7 8">
    <name type="scientific">Physocladia obscura</name>
    <dbReference type="NCBI Taxonomy" id="109957"/>
    <lineage>
        <taxon>Eukaryota</taxon>
        <taxon>Fungi</taxon>
        <taxon>Fungi incertae sedis</taxon>
        <taxon>Chytridiomycota</taxon>
        <taxon>Chytridiomycota incertae sedis</taxon>
        <taxon>Chytridiomycetes</taxon>
        <taxon>Chytridiales</taxon>
        <taxon>Chytriomycetaceae</taxon>
        <taxon>Physocladia</taxon>
    </lineage>
</organism>
<feature type="domain" description="RING-type" evidence="6">
    <location>
        <begin position="188"/>
        <end position="215"/>
    </location>
</feature>
<feature type="compositionally biased region" description="Polar residues" evidence="5">
    <location>
        <begin position="145"/>
        <end position="154"/>
    </location>
</feature>
<dbReference type="AlphaFoldDB" id="A0AAD5STG3"/>
<evidence type="ECO:0000256" key="1">
    <source>
        <dbReference type="ARBA" id="ARBA00022723"/>
    </source>
</evidence>
<dbReference type="PROSITE" id="PS00518">
    <property type="entry name" value="ZF_RING_1"/>
    <property type="match status" value="1"/>
</dbReference>
<feature type="compositionally biased region" description="Basic and acidic residues" evidence="5">
    <location>
        <begin position="387"/>
        <end position="400"/>
    </location>
</feature>
<feature type="region of interest" description="Disordered" evidence="5">
    <location>
        <begin position="111"/>
        <end position="173"/>
    </location>
</feature>
<dbReference type="Pfam" id="PF13639">
    <property type="entry name" value="zf-RING_2"/>
    <property type="match status" value="1"/>
</dbReference>
<feature type="region of interest" description="Disordered" evidence="5">
    <location>
        <begin position="234"/>
        <end position="257"/>
    </location>
</feature>
<protein>
    <recommendedName>
        <fullName evidence="6">RING-type domain-containing protein</fullName>
    </recommendedName>
</protein>
<sequence length="1013" mass="109232">MFGRPVANNESAKSAGLLPVPEPVLPSISSDQSGSKPLEEGPEQGTAFVNHHESTNSLNADNNGSPSNDNVSNSNQEDISLATVLPLRTSTPYSVPVVKERVNLRHRNLHFAGSPSSAAPAAITSSPSSSSSSSTFSSVPVSAQAAKQNTPDNDSSASSQTKTAASPSTTEEEGGFLDMASNAVVTLCGHLFCWPCISRWMSSQTTLSNTCPVCKAAIEKDKLIPIYAKGRKVDPRSAVPEGRPAGQRTEAPPLPRRNAFGPFGNPFMEFGMLPGAQFTVGGTNVHFSAGFGPFGLLFPVLMWIVNYGVRLVQGQQRTAPIGGAGAAGAAGVGGAGVAPTGLAGNGAGNIDARMAQVVAQQAFISRGQMTEDNNHLAVPLPTATGGKGREKDKKDKKEAPRSVGGGSTRSKASWFSFKSSRSRSTPVVEDNSLSITERFFFKTAPSKQQVLMCILVRIRLPPACDNVAPARIVDLLRIAQAKHYRLSAWIDHESLGALPFADKAANLPTSYRFIERDGDNWMDVYSDEINTNFDTDDSSKPLWRSSIIVPKEWMPEPGSDCYNNQTPIVPNHQKKLDYPIKYNRVHSDQLGLNPPAPNPSGRYFDLMSTFHHCLGDGLSMLAFARTFLECADAAHINAKDLDLANINVSQDPPPLLDNLFNPSVFEILPTAVNMGVKTFGKKKSRLGHTGTSTANLDIPILELPPSPEQSPSPAGTPEPEGRITPSPSPQPEISVGPILGSLPGRGYTNVRFLHFSSDFTTVLRKKSKGEKTTIAAVLVVAALTACRSLFVHGAKRDGKDVKKVVPNSQGWVITNSIRHILPQSKLLQGGDRETDEGLKVFGGYAGSVSNNNLKLTDDSHIWDRCRSVKRGITHSFRDSIQRMKVANYAYRRPKLWEMAEKRVDLSKLSRSFSVEIANLGAWEYPCAPPDAPETDQRCRLDYFGGGLNSSFEGSRGLFSLGIITFGGNMSVFVCYDVKSVTVDEAEVFFKAFSECLKRMSTSKANATVGEMMI</sequence>
<feature type="compositionally biased region" description="Polar residues" evidence="5">
    <location>
        <begin position="55"/>
        <end position="74"/>
    </location>
</feature>
<gene>
    <name evidence="7" type="ORF">HK100_003958</name>
</gene>
<comment type="caution">
    <text evidence="7">The sequence shown here is derived from an EMBL/GenBank/DDBJ whole genome shotgun (WGS) entry which is preliminary data.</text>
</comment>
<feature type="compositionally biased region" description="Low complexity" evidence="5">
    <location>
        <begin position="155"/>
        <end position="169"/>
    </location>
</feature>
<evidence type="ECO:0000256" key="4">
    <source>
        <dbReference type="PROSITE-ProRule" id="PRU00175"/>
    </source>
</evidence>
<feature type="region of interest" description="Disordered" evidence="5">
    <location>
        <begin position="1"/>
        <end position="74"/>
    </location>
</feature>
<dbReference type="EMBL" id="JADGJH010002020">
    <property type="protein sequence ID" value="KAJ3105115.1"/>
    <property type="molecule type" value="Genomic_DNA"/>
</dbReference>
<evidence type="ECO:0000256" key="2">
    <source>
        <dbReference type="ARBA" id="ARBA00022771"/>
    </source>
</evidence>
<proteinExistence type="predicted"/>
<accession>A0AAD5STG3</accession>
<dbReference type="PANTHER" id="PTHR28037:SF1">
    <property type="entry name" value="ALCOHOL O-ACETYLTRANSFERASE 1-RELATED"/>
    <property type="match status" value="1"/>
</dbReference>
<feature type="region of interest" description="Disordered" evidence="5">
    <location>
        <begin position="697"/>
        <end position="738"/>
    </location>
</feature>
<evidence type="ECO:0000313" key="8">
    <source>
        <dbReference type="Proteomes" id="UP001211907"/>
    </source>
</evidence>
<dbReference type="GO" id="GO:0008270">
    <property type="term" value="F:zinc ion binding"/>
    <property type="evidence" value="ECO:0007669"/>
    <property type="project" value="UniProtKB-KW"/>
</dbReference>
<keyword evidence="3" id="KW-0862">Zinc</keyword>
<dbReference type="InterPro" id="IPR013083">
    <property type="entry name" value="Znf_RING/FYVE/PHD"/>
</dbReference>
<dbReference type="InterPro" id="IPR052058">
    <property type="entry name" value="Alcohol_O-acetyltransferase"/>
</dbReference>
<reference evidence="7" key="1">
    <citation type="submission" date="2020-05" db="EMBL/GenBank/DDBJ databases">
        <title>Phylogenomic resolution of chytrid fungi.</title>
        <authorList>
            <person name="Stajich J.E."/>
            <person name="Amses K."/>
            <person name="Simmons R."/>
            <person name="Seto K."/>
            <person name="Myers J."/>
            <person name="Bonds A."/>
            <person name="Quandt C.A."/>
            <person name="Barry K."/>
            <person name="Liu P."/>
            <person name="Grigoriev I."/>
            <person name="Longcore J.E."/>
            <person name="James T.Y."/>
        </authorList>
    </citation>
    <scope>NUCLEOTIDE SEQUENCE</scope>
    <source>
        <strain evidence="7">JEL0513</strain>
    </source>
</reference>
<keyword evidence="1" id="KW-0479">Metal-binding</keyword>
<feature type="compositionally biased region" description="Low complexity" evidence="5">
    <location>
        <begin position="114"/>
        <end position="143"/>
    </location>
</feature>
<name>A0AAD5STG3_9FUNG</name>
<dbReference type="Proteomes" id="UP001211907">
    <property type="component" value="Unassembled WGS sequence"/>
</dbReference>
<dbReference type="InterPro" id="IPR001841">
    <property type="entry name" value="Znf_RING"/>
</dbReference>
<feature type="compositionally biased region" description="Pro residues" evidence="5">
    <location>
        <begin position="702"/>
        <end position="716"/>
    </location>
</feature>
<dbReference type="PANTHER" id="PTHR28037">
    <property type="entry name" value="ALCOHOL O-ACETYLTRANSFERASE 1-RELATED"/>
    <property type="match status" value="1"/>
</dbReference>
<dbReference type="SUPFAM" id="SSF57850">
    <property type="entry name" value="RING/U-box"/>
    <property type="match status" value="1"/>
</dbReference>
<dbReference type="PROSITE" id="PS50089">
    <property type="entry name" value="ZF_RING_2"/>
    <property type="match status" value="1"/>
</dbReference>
<feature type="region of interest" description="Disordered" evidence="5">
    <location>
        <begin position="374"/>
        <end position="415"/>
    </location>
</feature>